<gene>
    <name evidence="5" type="ORF">SBAD_LOCUS11186</name>
</gene>
<name>A0A183J5N8_9BILA</name>
<dbReference type="OrthoDB" id="515692at2759"/>
<dbReference type="InterPro" id="IPR013320">
    <property type="entry name" value="ConA-like_dom_sf"/>
</dbReference>
<keyword evidence="3" id="KW-0472">Membrane</keyword>
<keyword evidence="3" id="KW-1133">Transmembrane helix</keyword>
<dbReference type="GO" id="GO:0000976">
    <property type="term" value="F:transcription cis-regulatory region binding"/>
    <property type="evidence" value="ECO:0007669"/>
    <property type="project" value="TreeGrafter"/>
</dbReference>
<dbReference type="PANTHER" id="PTHR10598:SF0">
    <property type="entry name" value="SET1_ASH2 HISTONE METHYLTRANSFERASE COMPLEX SUBUNIT ASH2"/>
    <property type="match status" value="1"/>
</dbReference>
<dbReference type="AlphaFoldDB" id="A0A183J5N8"/>
<evidence type="ECO:0000313" key="7">
    <source>
        <dbReference type="WBParaSite" id="SBAD_0001156601-mRNA-1"/>
    </source>
</evidence>
<evidence type="ECO:0000313" key="6">
    <source>
        <dbReference type="Proteomes" id="UP000270296"/>
    </source>
</evidence>
<comment type="subcellular location">
    <subcellularLocation>
        <location evidence="1">Nucleus</location>
    </subcellularLocation>
</comment>
<dbReference type="InterPro" id="IPR003877">
    <property type="entry name" value="SPRY_dom"/>
</dbReference>
<dbReference type="PANTHER" id="PTHR10598">
    <property type="entry name" value="SET1/ASH2 HISTONE METHYLTRANSFERASE COMPLEX SUBUNIT ASH2"/>
    <property type="match status" value="1"/>
</dbReference>
<sequence>MLCLPCGNSTHRTPHRTSSRNQSWLLPLLLLIILIYMEFIKYLIFCHRHIVFYKNGVNQGVAFSDIYAGTYFPAVSLYKNISVSANFGPRFMFPPKDVSFKPLRVLQHEDTISVMST</sequence>
<dbReference type="Gene3D" id="2.60.120.920">
    <property type="match status" value="1"/>
</dbReference>
<evidence type="ECO:0000256" key="2">
    <source>
        <dbReference type="ARBA" id="ARBA00023242"/>
    </source>
</evidence>
<feature type="domain" description="SPRY" evidence="4">
    <location>
        <begin position="48"/>
        <end position="89"/>
    </location>
</feature>
<proteinExistence type="predicted"/>
<dbReference type="InterPro" id="IPR037353">
    <property type="entry name" value="ASH2"/>
</dbReference>
<dbReference type="SUPFAM" id="SSF49899">
    <property type="entry name" value="Concanavalin A-like lectins/glucanases"/>
    <property type="match status" value="1"/>
</dbReference>
<evidence type="ECO:0000256" key="1">
    <source>
        <dbReference type="ARBA" id="ARBA00004123"/>
    </source>
</evidence>
<dbReference type="InterPro" id="IPR043136">
    <property type="entry name" value="B30.2/SPRY_sf"/>
</dbReference>
<dbReference type="WBParaSite" id="SBAD_0001156601-mRNA-1">
    <property type="protein sequence ID" value="SBAD_0001156601-mRNA-1"/>
    <property type="gene ID" value="SBAD_0001156601"/>
</dbReference>
<protein>
    <submittedName>
        <fullName evidence="7">SPRY domain-containing protein</fullName>
    </submittedName>
</protein>
<evidence type="ECO:0000256" key="3">
    <source>
        <dbReference type="SAM" id="Phobius"/>
    </source>
</evidence>
<dbReference type="GO" id="GO:0048188">
    <property type="term" value="C:Set1C/COMPASS complex"/>
    <property type="evidence" value="ECO:0007669"/>
    <property type="project" value="InterPro"/>
</dbReference>
<evidence type="ECO:0000313" key="5">
    <source>
        <dbReference type="EMBL" id="VDP37822.1"/>
    </source>
</evidence>
<dbReference type="EMBL" id="UZAM01015213">
    <property type="protein sequence ID" value="VDP37822.1"/>
    <property type="molecule type" value="Genomic_DNA"/>
</dbReference>
<keyword evidence="3" id="KW-0812">Transmembrane</keyword>
<keyword evidence="2" id="KW-0539">Nucleus</keyword>
<reference evidence="5 6" key="2">
    <citation type="submission" date="2018-11" db="EMBL/GenBank/DDBJ databases">
        <authorList>
            <consortium name="Pathogen Informatics"/>
        </authorList>
    </citation>
    <scope>NUCLEOTIDE SEQUENCE [LARGE SCALE GENOMIC DNA]</scope>
</reference>
<keyword evidence="6" id="KW-1185">Reference proteome</keyword>
<evidence type="ECO:0000259" key="4">
    <source>
        <dbReference type="Pfam" id="PF00622"/>
    </source>
</evidence>
<reference evidence="7" key="1">
    <citation type="submission" date="2016-06" db="UniProtKB">
        <authorList>
            <consortium name="WormBaseParasite"/>
        </authorList>
    </citation>
    <scope>IDENTIFICATION</scope>
</reference>
<dbReference type="Pfam" id="PF00622">
    <property type="entry name" value="SPRY"/>
    <property type="match status" value="1"/>
</dbReference>
<organism evidence="7">
    <name type="scientific">Soboliphyme baturini</name>
    <dbReference type="NCBI Taxonomy" id="241478"/>
    <lineage>
        <taxon>Eukaryota</taxon>
        <taxon>Metazoa</taxon>
        <taxon>Ecdysozoa</taxon>
        <taxon>Nematoda</taxon>
        <taxon>Enoplea</taxon>
        <taxon>Dorylaimia</taxon>
        <taxon>Dioctophymatida</taxon>
        <taxon>Dioctophymatoidea</taxon>
        <taxon>Soboliphymatidae</taxon>
        <taxon>Soboliphyme</taxon>
    </lineage>
</organism>
<feature type="transmembrane region" description="Helical" evidence="3">
    <location>
        <begin position="24"/>
        <end position="44"/>
    </location>
</feature>
<accession>A0A183J5N8</accession>
<dbReference type="Proteomes" id="UP000270296">
    <property type="component" value="Unassembled WGS sequence"/>
</dbReference>